<keyword evidence="5" id="KW-0131">Cell cycle</keyword>
<evidence type="ECO:0000256" key="5">
    <source>
        <dbReference type="ARBA" id="ARBA00023306"/>
    </source>
</evidence>
<keyword evidence="9" id="KW-1185">Reference proteome</keyword>
<organism evidence="8 9">
    <name type="scientific">Schizosaccharomyces osmophilus</name>
    <dbReference type="NCBI Taxonomy" id="2545709"/>
    <lineage>
        <taxon>Eukaryota</taxon>
        <taxon>Fungi</taxon>
        <taxon>Dikarya</taxon>
        <taxon>Ascomycota</taxon>
        <taxon>Taphrinomycotina</taxon>
        <taxon>Schizosaccharomycetes</taxon>
        <taxon>Schizosaccharomycetales</taxon>
        <taxon>Schizosaccharomycetaceae</taxon>
        <taxon>Schizosaccharomyces</taxon>
    </lineage>
</organism>
<dbReference type="GO" id="GO:0031625">
    <property type="term" value="F:ubiquitin protein ligase binding"/>
    <property type="evidence" value="ECO:0007669"/>
    <property type="project" value="InterPro"/>
</dbReference>
<dbReference type="GeneID" id="80875100"/>
<protein>
    <recommendedName>
        <fullName evidence="1">Anaphase-promoting complex subunit 2</fullName>
    </recommendedName>
</protein>
<dbReference type="Pfam" id="PF25773">
    <property type="entry name" value="TPR_ANAPC2"/>
    <property type="match status" value="1"/>
</dbReference>
<dbReference type="Gene3D" id="3.30.230.130">
    <property type="entry name" value="Cullin, Chain C, Domain 2"/>
    <property type="match status" value="1"/>
</dbReference>
<evidence type="ECO:0000256" key="6">
    <source>
        <dbReference type="PROSITE-ProRule" id="PRU00330"/>
    </source>
</evidence>
<keyword evidence="4" id="KW-0833">Ubl conjugation pathway</keyword>
<dbReference type="InterPro" id="IPR059120">
    <property type="entry name" value="Cullin-like_AB"/>
</dbReference>
<dbReference type="InterPro" id="IPR044554">
    <property type="entry name" value="ANAPC2"/>
</dbReference>
<dbReference type="SMART" id="SM00182">
    <property type="entry name" value="CULLIN"/>
    <property type="match status" value="1"/>
</dbReference>
<dbReference type="SUPFAM" id="SSF75632">
    <property type="entry name" value="Cullin homology domain"/>
    <property type="match status" value="1"/>
</dbReference>
<dbReference type="InterPro" id="IPR036390">
    <property type="entry name" value="WH_DNA-bd_sf"/>
</dbReference>
<dbReference type="SMART" id="SM01013">
    <property type="entry name" value="APC2"/>
    <property type="match status" value="1"/>
</dbReference>
<dbReference type="GO" id="GO:0006511">
    <property type="term" value="P:ubiquitin-dependent protein catabolic process"/>
    <property type="evidence" value="ECO:0007669"/>
    <property type="project" value="InterPro"/>
</dbReference>
<keyword evidence="2" id="KW-0132">Cell division</keyword>
<proteinExistence type="inferred from homology"/>
<dbReference type="PANTHER" id="PTHR45957">
    <property type="entry name" value="ANAPHASE-PROMOTING COMPLEX SUBUNIT 2"/>
    <property type="match status" value="1"/>
</dbReference>
<evidence type="ECO:0000256" key="3">
    <source>
        <dbReference type="ARBA" id="ARBA00022776"/>
    </source>
</evidence>
<dbReference type="PANTHER" id="PTHR45957:SF1">
    <property type="entry name" value="ANAPHASE-PROMOTING COMPLEX SUBUNIT 2"/>
    <property type="match status" value="1"/>
</dbReference>
<dbReference type="InterPro" id="IPR016158">
    <property type="entry name" value="Cullin_homology"/>
</dbReference>
<dbReference type="Gene3D" id="1.10.10.10">
    <property type="entry name" value="Winged helix-like DNA-binding domain superfamily/Winged helix DNA-binding domain"/>
    <property type="match status" value="1"/>
</dbReference>
<dbReference type="InterPro" id="IPR057975">
    <property type="entry name" value="TPR_ANAPC2"/>
</dbReference>
<sequence>MECKDRSASILKGFRFFQPSQQESTETLSESTLIDTLRTDFHSSIHTQLFENRPASIEELQNLIQNLYAFWFSYRDYATKDPTIHLDHVQQCFWSLCRRHLPLDQIRKPLFAYLKKVLNLWSENESNPYFGLEDFFHLCERLRQLGLVSELKETFALSLKDHVHTLLYRRYGSHWSYGVYQEAAEWIRSELTLLVEHVSFLSTTSVHSQLDQLVSNLLGRLRSDSIFDIVLDYPQSSGAIEDLRLAARQPEQRQYLVERFMSTCENNILRPSKDTSSILVFYVSTIRCFLALDPPGVLLDKALKPIRSFLNERDDTSKSLVYLLFSKSENGLSSELAKLPAGNVDAASDRNDYLKWMPDPIDAAPDFRKPTDKDIIASLISIFNSKETLIKELQLLLAERLLQITDYNYDHEEKNIGFLKYRFGESTLQMCNVMLEDIKKSKCIDAFIHERKNTSSVFHATVLSRIFWPNLVVRSFRVPKAIQEELDKYANNFSKKQNKRELVYLQNLGTVELEIELEDRTLNVSVTPEQATLLSFFEESPTLRLEEAAEQLDQPIEIVKKHVNFWVHHQVLTLVKDDIYRVRETQEEATFIDTAIEDEPASAVQSQAEAATSEMRVYWSFVVGMLTNLGSLELDRIHNMLTMFIPPPNGYNRTQNELREFLALMVKEDKLEFTGGAYKLK</sequence>
<dbReference type="Pfam" id="PF26557">
    <property type="entry name" value="Cullin_AB"/>
    <property type="match status" value="1"/>
</dbReference>
<dbReference type="FunFam" id="1.10.10.10:FF:000331">
    <property type="entry name" value="Anaphase-promoting complex subunit 2"/>
    <property type="match status" value="1"/>
</dbReference>
<dbReference type="EMBL" id="CP115611">
    <property type="protein sequence ID" value="WBW72774.1"/>
    <property type="molecule type" value="Genomic_DNA"/>
</dbReference>
<dbReference type="InterPro" id="IPR014786">
    <property type="entry name" value="ANAPC2_C"/>
</dbReference>
<evidence type="ECO:0000256" key="1">
    <source>
        <dbReference type="ARBA" id="ARBA00016068"/>
    </source>
</evidence>
<keyword evidence="3" id="KW-0498">Mitosis</keyword>
<name>A0AAE9WBV5_9SCHI</name>
<evidence type="ECO:0000256" key="2">
    <source>
        <dbReference type="ARBA" id="ARBA00022618"/>
    </source>
</evidence>
<evidence type="ECO:0000259" key="7">
    <source>
        <dbReference type="PROSITE" id="PS50069"/>
    </source>
</evidence>
<feature type="domain" description="Cullin family profile" evidence="7">
    <location>
        <begin position="379"/>
        <end position="567"/>
    </location>
</feature>
<evidence type="ECO:0000313" key="8">
    <source>
        <dbReference type="EMBL" id="WBW72774.1"/>
    </source>
</evidence>
<comment type="similarity">
    <text evidence="6">Belongs to the cullin family.</text>
</comment>
<dbReference type="KEGG" id="som:SOMG_01618"/>
<dbReference type="Proteomes" id="UP001212411">
    <property type="component" value="Chromosome 1"/>
</dbReference>
<dbReference type="RefSeq" id="XP_056037017.1">
    <property type="nucleotide sequence ID" value="XM_056180411.1"/>
</dbReference>
<reference evidence="8 9" key="1">
    <citation type="journal article" date="2023" name="G3 (Bethesda)">
        <title>A high-quality reference genome for the fission yeast Schizosaccharomyces osmophilus.</title>
        <authorList>
            <person name="Jia G.S."/>
            <person name="Zhang W.C."/>
            <person name="Liang Y."/>
            <person name="Liu X.H."/>
            <person name="Rhind N."/>
            <person name="Pidoux A."/>
            <person name="Brysch-Herzberg M."/>
            <person name="Du L.L."/>
        </authorList>
    </citation>
    <scope>NUCLEOTIDE SEQUENCE [LARGE SCALE GENOMIC DNA]</scope>
    <source>
        <strain evidence="8 9">CBS 15793</strain>
    </source>
</reference>
<evidence type="ECO:0000313" key="9">
    <source>
        <dbReference type="Proteomes" id="UP001212411"/>
    </source>
</evidence>
<dbReference type="InterPro" id="IPR036388">
    <property type="entry name" value="WH-like_DNA-bd_sf"/>
</dbReference>
<dbReference type="InterPro" id="IPR036317">
    <property type="entry name" value="Cullin_homology_sf"/>
</dbReference>
<dbReference type="FunFam" id="1.20.1310.10:FF:000033">
    <property type="entry name" value="Anaphase-promoting complex subunit ApcB"/>
    <property type="match status" value="1"/>
</dbReference>
<dbReference type="Gene3D" id="1.20.1310.10">
    <property type="entry name" value="Cullin Repeats"/>
    <property type="match status" value="1"/>
</dbReference>
<dbReference type="GO" id="GO:0070979">
    <property type="term" value="P:protein K11-linked ubiquitination"/>
    <property type="evidence" value="ECO:0007669"/>
    <property type="project" value="TreeGrafter"/>
</dbReference>
<accession>A0AAE9WBV5</accession>
<dbReference type="SUPFAM" id="SSF46785">
    <property type="entry name" value="Winged helix' DNA-binding domain"/>
    <property type="match status" value="1"/>
</dbReference>
<evidence type="ECO:0000256" key="4">
    <source>
        <dbReference type="ARBA" id="ARBA00022786"/>
    </source>
</evidence>
<dbReference type="PROSITE" id="PS50069">
    <property type="entry name" value="CULLIN_2"/>
    <property type="match status" value="1"/>
</dbReference>
<dbReference type="GO" id="GO:0007091">
    <property type="term" value="P:metaphase/anaphase transition of mitotic cell cycle"/>
    <property type="evidence" value="ECO:0007669"/>
    <property type="project" value="TreeGrafter"/>
</dbReference>
<dbReference type="GO" id="GO:0051301">
    <property type="term" value="P:cell division"/>
    <property type="evidence" value="ECO:0007669"/>
    <property type="project" value="UniProtKB-KW"/>
</dbReference>
<dbReference type="AlphaFoldDB" id="A0AAE9WBV5"/>
<dbReference type="GO" id="GO:0005680">
    <property type="term" value="C:anaphase-promoting complex"/>
    <property type="evidence" value="ECO:0007669"/>
    <property type="project" value="TreeGrafter"/>
</dbReference>
<dbReference type="Pfam" id="PF08672">
    <property type="entry name" value="ANAPC2"/>
    <property type="match status" value="1"/>
</dbReference>
<gene>
    <name evidence="8" type="primary">apc2</name>
    <name evidence="8" type="ORF">SOMG_01618</name>
</gene>